<dbReference type="CDD" id="cd07067">
    <property type="entry name" value="HP_PGM_like"/>
    <property type="match status" value="1"/>
</dbReference>
<protein>
    <submittedName>
        <fullName evidence="1">Alpha-ribazole phosphatase</fullName>
    </submittedName>
</protein>
<keyword evidence="2" id="KW-1185">Reference proteome</keyword>
<dbReference type="SMART" id="SM00855">
    <property type="entry name" value="PGAM"/>
    <property type="match status" value="1"/>
</dbReference>
<dbReference type="Pfam" id="PF00300">
    <property type="entry name" value="His_Phos_1"/>
    <property type="match status" value="1"/>
</dbReference>
<dbReference type="Proteomes" id="UP000267268">
    <property type="component" value="Chromosome 1"/>
</dbReference>
<proteinExistence type="predicted"/>
<gene>
    <name evidence="1" type="ORF">EI427_18450</name>
</gene>
<accession>A0A3S9P7R3</accession>
<name>A0A3S9P7R3_9BACT</name>
<dbReference type="InterPro" id="IPR013078">
    <property type="entry name" value="His_Pase_superF_clade-1"/>
</dbReference>
<dbReference type="KEGG" id="fll:EI427_18450"/>
<reference evidence="1 2" key="1">
    <citation type="submission" date="2018-12" db="EMBL/GenBank/DDBJ databases">
        <title>Flammeovirga pectinis sp. nov., isolated from the gut of the Korean scallop, Patinopecten yessoensis.</title>
        <authorList>
            <person name="Bae J.-W."/>
            <person name="Jeong Y.-S."/>
            <person name="Kang W."/>
        </authorList>
    </citation>
    <scope>NUCLEOTIDE SEQUENCE [LARGE SCALE GENOMIC DNA]</scope>
    <source>
        <strain evidence="1 2">L12M1</strain>
    </source>
</reference>
<organism evidence="1 2">
    <name type="scientific">Flammeovirga pectinis</name>
    <dbReference type="NCBI Taxonomy" id="2494373"/>
    <lineage>
        <taxon>Bacteria</taxon>
        <taxon>Pseudomonadati</taxon>
        <taxon>Bacteroidota</taxon>
        <taxon>Cytophagia</taxon>
        <taxon>Cytophagales</taxon>
        <taxon>Flammeovirgaceae</taxon>
        <taxon>Flammeovirga</taxon>
    </lineage>
</organism>
<dbReference type="OrthoDB" id="9782128at2"/>
<sequence>MEIYIARHTKVAIKKGICYGQSNVELASTFKKDITTVLTKLPTDVDIVFSSPLRRCTLLAEKLSTQYSTDNRLLECNFGDWELIAWNDIPRNQLDKWGNDFINQKPPNGEALKDINERVISFIEELIKYDVDKVVIITHATVLRIFHQHFNKYPLGKIFDLKVDYGEVIKVINTK</sequence>
<evidence type="ECO:0000313" key="1">
    <source>
        <dbReference type="EMBL" id="AZQ64132.1"/>
    </source>
</evidence>
<dbReference type="AlphaFoldDB" id="A0A3S9P7R3"/>
<dbReference type="EMBL" id="CP034562">
    <property type="protein sequence ID" value="AZQ64132.1"/>
    <property type="molecule type" value="Genomic_DNA"/>
</dbReference>
<dbReference type="SUPFAM" id="SSF53254">
    <property type="entry name" value="Phosphoglycerate mutase-like"/>
    <property type="match status" value="1"/>
</dbReference>
<dbReference type="Gene3D" id="3.40.50.1240">
    <property type="entry name" value="Phosphoglycerate mutase-like"/>
    <property type="match status" value="1"/>
</dbReference>
<evidence type="ECO:0000313" key="2">
    <source>
        <dbReference type="Proteomes" id="UP000267268"/>
    </source>
</evidence>
<dbReference type="RefSeq" id="WP_126617521.1">
    <property type="nucleotide sequence ID" value="NZ_CP034562.1"/>
</dbReference>
<dbReference type="InterPro" id="IPR029033">
    <property type="entry name" value="His_PPase_superfam"/>
</dbReference>